<keyword evidence="2" id="KW-1185">Reference proteome</keyword>
<dbReference type="EMBL" id="OV725083">
    <property type="protein sequence ID" value="CAH1407064.1"/>
    <property type="molecule type" value="Genomic_DNA"/>
</dbReference>
<dbReference type="Proteomes" id="UP001152798">
    <property type="component" value="Chromosome 7"/>
</dbReference>
<reference evidence="1" key="1">
    <citation type="submission" date="2022-01" db="EMBL/GenBank/DDBJ databases">
        <authorList>
            <person name="King R."/>
        </authorList>
    </citation>
    <scope>NUCLEOTIDE SEQUENCE</scope>
</reference>
<organism evidence="1 2">
    <name type="scientific">Nezara viridula</name>
    <name type="common">Southern green stink bug</name>
    <name type="synonym">Cimex viridulus</name>
    <dbReference type="NCBI Taxonomy" id="85310"/>
    <lineage>
        <taxon>Eukaryota</taxon>
        <taxon>Metazoa</taxon>
        <taxon>Ecdysozoa</taxon>
        <taxon>Arthropoda</taxon>
        <taxon>Hexapoda</taxon>
        <taxon>Insecta</taxon>
        <taxon>Pterygota</taxon>
        <taxon>Neoptera</taxon>
        <taxon>Paraneoptera</taxon>
        <taxon>Hemiptera</taxon>
        <taxon>Heteroptera</taxon>
        <taxon>Panheteroptera</taxon>
        <taxon>Pentatomomorpha</taxon>
        <taxon>Pentatomoidea</taxon>
        <taxon>Pentatomidae</taxon>
        <taxon>Pentatominae</taxon>
        <taxon>Nezara</taxon>
    </lineage>
</organism>
<proteinExistence type="predicted"/>
<dbReference type="AlphaFoldDB" id="A0A9P0MVY8"/>
<protein>
    <submittedName>
        <fullName evidence="1">Uncharacterized protein</fullName>
    </submittedName>
</protein>
<evidence type="ECO:0000313" key="2">
    <source>
        <dbReference type="Proteomes" id="UP001152798"/>
    </source>
</evidence>
<sequence>MTDYHRTIYSSLDNTAVIQEEDLERTRGTSPDPDLIMLNETMIYIKTAWGRGHELSVSKLNFHQICIISPLLPPSRHSLCSRPYQTGASRFVMRCVRPGSWMY</sequence>
<accession>A0A9P0MVY8</accession>
<name>A0A9P0MVY8_NEZVI</name>
<evidence type="ECO:0000313" key="1">
    <source>
        <dbReference type="EMBL" id="CAH1407064.1"/>
    </source>
</evidence>
<gene>
    <name evidence="1" type="ORF">NEZAVI_LOCUS14873</name>
</gene>